<feature type="coiled-coil region" evidence="1">
    <location>
        <begin position="126"/>
        <end position="173"/>
    </location>
</feature>
<name>U6MFH3_EIMMA</name>
<dbReference type="OrthoDB" id="371459at2759"/>
<dbReference type="VEuPathDB" id="ToxoDB:EMWEY_00045290"/>
<accession>U6MFH3</accession>
<feature type="region of interest" description="Disordered" evidence="2">
    <location>
        <begin position="33"/>
        <end position="96"/>
    </location>
</feature>
<evidence type="ECO:0000313" key="4">
    <source>
        <dbReference type="Proteomes" id="UP000030763"/>
    </source>
</evidence>
<organism evidence="3 4">
    <name type="scientific">Eimeria maxima</name>
    <name type="common">Coccidian parasite</name>
    <dbReference type="NCBI Taxonomy" id="5804"/>
    <lineage>
        <taxon>Eukaryota</taxon>
        <taxon>Sar</taxon>
        <taxon>Alveolata</taxon>
        <taxon>Apicomplexa</taxon>
        <taxon>Conoidasida</taxon>
        <taxon>Coccidia</taxon>
        <taxon>Eucoccidiorida</taxon>
        <taxon>Eimeriorina</taxon>
        <taxon>Eimeriidae</taxon>
        <taxon>Eimeria</taxon>
    </lineage>
</organism>
<evidence type="ECO:0000313" key="3">
    <source>
        <dbReference type="EMBL" id="CDJ61798.1"/>
    </source>
</evidence>
<evidence type="ECO:0000256" key="2">
    <source>
        <dbReference type="SAM" id="MobiDB-lite"/>
    </source>
</evidence>
<dbReference type="RefSeq" id="XP_013338448.1">
    <property type="nucleotide sequence ID" value="XM_013482994.1"/>
</dbReference>
<keyword evidence="1" id="KW-0175">Coiled coil</keyword>
<sequence>MRDGVGENQKNYNCKNPMRIRYNEEYLTMYQQPRQMRINAQKKPPVPSLPPKNKYTPATYPPGWTPDASGQPQPGPRGPLDPSQGGSFPLPSGAWAPAPGPSLPQQYFYPCEAEGDAMQKGSRLALEQIKLENKMVQREVLVLVEEICGGPICETMKARMKRLLQKLRSLILAFDPAHPADGRRMVQLLVNYQLPGYEICLFLGNVMSLYSDFISFFAQDDVAIWRPCREVQQFYLHMAFSLDSVFLFKFIINFGKLFAGPTDVFKWEELLYVLMEHRDRFRPFFAALLASRLKSRVQKRLVEEGSPQEIKNKYPPEPVKYPCEERLLTHKVLSDYGSLFSKEEAKEFNELLKRWKYGAARQETDIRRANAAATAANRSSSRTRTFPPSSAPQVFWA</sequence>
<feature type="compositionally biased region" description="Low complexity" evidence="2">
    <location>
        <begin position="373"/>
        <end position="388"/>
    </location>
</feature>
<reference evidence="3" key="1">
    <citation type="submission" date="2013-10" db="EMBL/GenBank/DDBJ databases">
        <title>Genomic analysis of the causative agents of coccidiosis in chickens.</title>
        <authorList>
            <person name="Reid A.J."/>
            <person name="Blake D."/>
            <person name="Billington K."/>
            <person name="Browne H."/>
            <person name="Dunn M."/>
            <person name="Hung S."/>
            <person name="Kawahara F."/>
            <person name="Miranda-Saavedra D."/>
            <person name="Mourier T."/>
            <person name="Nagra H."/>
            <person name="Otto T.D."/>
            <person name="Rawlings N."/>
            <person name="Sanchez A."/>
            <person name="Sanders M."/>
            <person name="Subramaniam C."/>
            <person name="Tay Y."/>
            <person name="Dear P."/>
            <person name="Doerig C."/>
            <person name="Gruber A."/>
            <person name="Parkinson J."/>
            <person name="Shirley M."/>
            <person name="Wan K.L."/>
            <person name="Berriman M."/>
            <person name="Tomley F."/>
            <person name="Pain A."/>
        </authorList>
    </citation>
    <scope>NUCLEOTIDE SEQUENCE [LARGE SCALE GENOMIC DNA]</scope>
    <source>
        <strain evidence="3">Weybridge</strain>
    </source>
</reference>
<feature type="region of interest" description="Disordered" evidence="2">
    <location>
        <begin position="373"/>
        <end position="397"/>
    </location>
</feature>
<reference evidence="3" key="2">
    <citation type="submission" date="2013-10" db="EMBL/GenBank/DDBJ databases">
        <authorList>
            <person name="Aslett M."/>
        </authorList>
    </citation>
    <scope>NUCLEOTIDE SEQUENCE [LARGE SCALE GENOMIC DNA]</scope>
    <source>
        <strain evidence="3">Weybridge</strain>
    </source>
</reference>
<dbReference type="OMA" id="YPCEERL"/>
<dbReference type="GeneID" id="25338515"/>
<protein>
    <submittedName>
        <fullName evidence="3">Uncharacterized protein</fullName>
    </submittedName>
</protein>
<gene>
    <name evidence="3" type="ORF">EMWEY_00045290</name>
</gene>
<evidence type="ECO:0000256" key="1">
    <source>
        <dbReference type="SAM" id="Coils"/>
    </source>
</evidence>
<keyword evidence="4" id="KW-1185">Reference proteome</keyword>
<dbReference type="Proteomes" id="UP000030763">
    <property type="component" value="Unassembled WGS sequence"/>
</dbReference>
<dbReference type="EMBL" id="HG722236">
    <property type="protein sequence ID" value="CDJ61798.1"/>
    <property type="molecule type" value="Genomic_DNA"/>
</dbReference>
<dbReference type="AlphaFoldDB" id="U6MFH3"/>
<proteinExistence type="predicted"/>